<gene>
    <name evidence="3" type="primary">LOC114338265</name>
</gene>
<dbReference type="Gene3D" id="1.10.238.10">
    <property type="entry name" value="EF-hand"/>
    <property type="match status" value="1"/>
</dbReference>
<dbReference type="OrthoDB" id="6256369at2759"/>
<evidence type="ECO:0000259" key="2">
    <source>
        <dbReference type="PROSITE" id="PS50222"/>
    </source>
</evidence>
<dbReference type="InterPro" id="IPR018247">
    <property type="entry name" value="EF_Hand_1_Ca_BS"/>
</dbReference>
<dbReference type="InterPro" id="IPR011992">
    <property type="entry name" value="EF-hand-dom_pair"/>
</dbReference>
<dbReference type="SMART" id="SM00054">
    <property type="entry name" value="EFh"/>
    <property type="match status" value="2"/>
</dbReference>
<dbReference type="RefSeq" id="XP_028144658.1">
    <property type="nucleotide sequence ID" value="XM_028288857.1"/>
</dbReference>
<protein>
    <submittedName>
        <fullName evidence="3">Uncharacterized protein LOC114338265</fullName>
    </submittedName>
</protein>
<sequence length="139" mass="15967">MADTDCLSECASSIGEEERVKRLFQACDANGDGYIDSQDLLVICKELSLEDSLDELMLQLGADAQGRISYEQFLQRRLALRPEIDALKTSTRDTIDQGKLDRWEWDSGARDMSPVTKNKLKSLDNNMEEEYKVSYFFYF</sequence>
<dbReference type="InterPro" id="IPR002048">
    <property type="entry name" value="EF_hand_dom"/>
</dbReference>
<organism evidence="3">
    <name type="scientific">Diabrotica virgifera virgifera</name>
    <name type="common">western corn rootworm</name>
    <dbReference type="NCBI Taxonomy" id="50390"/>
    <lineage>
        <taxon>Eukaryota</taxon>
        <taxon>Metazoa</taxon>
        <taxon>Ecdysozoa</taxon>
        <taxon>Arthropoda</taxon>
        <taxon>Hexapoda</taxon>
        <taxon>Insecta</taxon>
        <taxon>Pterygota</taxon>
        <taxon>Neoptera</taxon>
        <taxon>Endopterygota</taxon>
        <taxon>Coleoptera</taxon>
        <taxon>Polyphaga</taxon>
        <taxon>Cucujiformia</taxon>
        <taxon>Chrysomeloidea</taxon>
        <taxon>Chrysomelidae</taxon>
        <taxon>Galerucinae</taxon>
        <taxon>Diabroticina</taxon>
        <taxon>Diabroticites</taxon>
        <taxon>Diabrotica</taxon>
    </lineage>
</organism>
<evidence type="ECO:0000256" key="1">
    <source>
        <dbReference type="ARBA" id="ARBA00022837"/>
    </source>
</evidence>
<evidence type="ECO:0000313" key="3">
    <source>
        <dbReference type="RefSeq" id="XP_028144658.1"/>
    </source>
</evidence>
<dbReference type="SUPFAM" id="SSF47473">
    <property type="entry name" value="EF-hand"/>
    <property type="match status" value="1"/>
</dbReference>
<keyword evidence="1" id="KW-0106">Calcium</keyword>
<accession>A0A6P7GHM8</accession>
<dbReference type="AlphaFoldDB" id="A0A6P7GHM8"/>
<dbReference type="PROSITE" id="PS50222">
    <property type="entry name" value="EF_HAND_2"/>
    <property type="match status" value="1"/>
</dbReference>
<name>A0A6P7GHM8_DIAVI</name>
<dbReference type="Pfam" id="PF13499">
    <property type="entry name" value="EF-hand_7"/>
    <property type="match status" value="1"/>
</dbReference>
<dbReference type="InParanoid" id="A0A6P7GHM8"/>
<dbReference type="PROSITE" id="PS00018">
    <property type="entry name" value="EF_HAND_1"/>
    <property type="match status" value="1"/>
</dbReference>
<reference evidence="3" key="1">
    <citation type="submission" date="2025-08" db="UniProtKB">
        <authorList>
            <consortium name="RefSeq"/>
        </authorList>
    </citation>
    <scope>IDENTIFICATION</scope>
    <source>
        <tissue evidence="3">Whole insect</tissue>
    </source>
</reference>
<feature type="domain" description="EF-hand" evidence="2">
    <location>
        <begin position="15"/>
        <end position="50"/>
    </location>
</feature>
<dbReference type="GO" id="GO:0005509">
    <property type="term" value="F:calcium ion binding"/>
    <property type="evidence" value="ECO:0007669"/>
    <property type="project" value="InterPro"/>
</dbReference>
<proteinExistence type="predicted"/>